<gene>
    <name evidence="2" type="ORF">BDZ94DRAFT_1257880</name>
</gene>
<accession>A0A9P5Y8Z0</accession>
<proteinExistence type="predicted"/>
<feature type="signal peptide" evidence="1">
    <location>
        <begin position="1"/>
        <end position="26"/>
    </location>
</feature>
<keyword evidence="1" id="KW-0732">Signal</keyword>
<dbReference type="EMBL" id="MU150258">
    <property type="protein sequence ID" value="KAF9463961.1"/>
    <property type="molecule type" value="Genomic_DNA"/>
</dbReference>
<dbReference type="Proteomes" id="UP000807353">
    <property type="component" value="Unassembled WGS sequence"/>
</dbReference>
<name>A0A9P5Y8Z0_9AGAR</name>
<evidence type="ECO:0000313" key="3">
    <source>
        <dbReference type="Proteomes" id="UP000807353"/>
    </source>
</evidence>
<reference evidence="2" key="1">
    <citation type="submission" date="2020-11" db="EMBL/GenBank/DDBJ databases">
        <authorList>
            <consortium name="DOE Joint Genome Institute"/>
            <person name="Ahrendt S."/>
            <person name="Riley R."/>
            <person name="Andreopoulos W."/>
            <person name="Labutti K."/>
            <person name="Pangilinan J."/>
            <person name="Ruiz-Duenas F.J."/>
            <person name="Barrasa J.M."/>
            <person name="Sanchez-Garcia M."/>
            <person name="Camarero S."/>
            <person name="Miyauchi S."/>
            <person name="Serrano A."/>
            <person name="Linde D."/>
            <person name="Babiker R."/>
            <person name="Drula E."/>
            <person name="Ayuso-Fernandez I."/>
            <person name="Pacheco R."/>
            <person name="Padilla G."/>
            <person name="Ferreira P."/>
            <person name="Barriuso J."/>
            <person name="Kellner H."/>
            <person name="Castanera R."/>
            <person name="Alfaro M."/>
            <person name="Ramirez L."/>
            <person name="Pisabarro A.G."/>
            <person name="Kuo A."/>
            <person name="Tritt A."/>
            <person name="Lipzen A."/>
            <person name="He G."/>
            <person name="Yan M."/>
            <person name="Ng V."/>
            <person name="Cullen D."/>
            <person name="Martin F."/>
            <person name="Rosso M.-N."/>
            <person name="Henrissat B."/>
            <person name="Hibbett D."/>
            <person name="Martinez A.T."/>
            <person name="Grigoriev I.V."/>
        </authorList>
    </citation>
    <scope>NUCLEOTIDE SEQUENCE</scope>
    <source>
        <strain evidence="2">CBS 247.69</strain>
    </source>
</reference>
<organism evidence="2 3">
    <name type="scientific">Collybia nuda</name>
    <dbReference type="NCBI Taxonomy" id="64659"/>
    <lineage>
        <taxon>Eukaryota</taxon>
        <taxon>Fungi</taxon>
        <taxon>Dikarya</taxon>
        <taxon>Basidiomycota</taxon>
        <taxon>Agaricomycotina</taxon>
        <taxon>Agaricomycetes</taxon>
        <taxon>Agaricomycetidae</taxon>
        <taxon>Agaricales</taxon>
        <taxon>Tricholomatineae</taxon>
        <taxon>Clitocybaceae</taxon>
        <taxon>Collybia</taxon>
    </lineage>
</organism>
<feature type="chain" id="PRO_5040224421" description="Secreted protein" evidence="1">
    <location>
        <begin position="27"/>
        <end position="53"/>
    </location>
</feature>
<evidence type="ECO:0000256" key="1">
    <source>
        <dbReference type="SAM" id="SignalP"/>
    </source>
</evidence>
<evidence type="ECO:0008006" key="4">
    <source>
        <dbReference type="Google" id="ProtNLM"/>
    </source>
</evidence>
<keyword evidence="3" id="KW-1185">Reference proteome</keyword>
<evidence type="ECO:0000313" key="2">
    <source>
        <dbReference type="EMBL" id="KAF9463961.1"/>
    </source>
</evidence>
<sequence length="53" mass="6240">MAMRAPFQSLVNTLFCTIFLFYAYRGQVPESSTRDVYVLYTHVHYRDLCNTIS</sequence>
<dbReference type="AlphaFoldDB" id="A0A9P5Y8Z0"/>
<protein>
    <recommendedName>
        <fullName evidence="4">Secreted protein</fullName>
    </recommendedName>
</protein>
<comment type="caution">
    <text evidence="2">The sequence shown here is derived from an EMBL/GenBank/DDBJ whole genome shotgun (WGS) entry which is preliminary data.</text>
</comment>